<gene>
    <name evidence="1" type="ORF">M472_04050</name>
</gene>
<dbReference type="Proteomes" id="UP000016584">
    <property type="component" value="Unassembled WGS sequence"/>
</dbReference>
<organism evidence="1 2">
    <name type="scientific">Sphingobacterium paucimobilis HER1398</name>
    <dbReference type="NCBI Taxonomy" id="1346330"/>
    <lineage>
        <taxon>Bacteria</taxon>
        <taxon>Pseudomonadati</taxon>
        <taxon>Bacteroidota</taxon>
        <taxon>Sphingobacteriia</taxon>
        <taxon>Sphingobacteriales</taxon>
        <taxon>Sphingobacteriaceae</taxon>
        <taxon>Sphingobacterium</taxon>
    </lineage>
</organism>
<proteinExistence type="predicted"/>
<sequence length="47" mass="5421">MVEVFLVGIIETAKNGVATFDAILKLKKEIEELLQKKSMRSHHIHQF</sequence>
<comment type="caution">
    <text evidence="1">The sequence shown here is derived from an EMBL/GenBank/DDBJ whole genome shotgun (WGS) entry which is preliminary data.</text>
</comment>
<accession>U2HR26</accession>
<reference evidence="1 2" key="1">
    <citation type="journal article" date="2013" name="Genome Announc.">
        <title>The Draft Genome Sequence of Sphingomonas paucimobilis Strain HER1398 (Proteobacteria), Host to the Giant PAU Phage, Indicates That It Is a Member of the Genus Sphingobacterium (Bacteroidetes).</title>
        <authorList>
            <person name="White R.A.III."/>
            <person name="Suttle C.A."/>
        </authorList>
    </citation>
    <scope>NUCLEOTIDE SEQUENCE [LARGE SCALE GENOMIC DNA]</scope>
    <source>
        <strain evidence="1 2">HER1398</strain>
    </source>
</reference>
<name>U2HR26_9SPHI</name>
<keyword evidence="2" id="KW-1185">Reference proteome</keyword>
<dbReference type="AlphaFoldDB" id="U2HR26"/>
<dbReference type="EMBL" id="ATDL01000020">
    <property type="protein sequence ID" value="ERJ57932.1"/>
    <property type="molecule type" value="Genomic_DNA"/>
</dbReference>
<evidence type="ECO:0000313" key="2">
    <source>
        <dbReference type="Proteomes" id="UP000016584"/>
    </source>
</evidence>
<evidence type="ECO:0000313" key="1">
    <source>
        <dbReference type="EMBL" id="ERJ57932.1"/>
    </source>
</evidence>
<protein>
    <submittedName>
        <fullName evidence="1">Uncharacterized protein</fullName>
    </submittedName>
</protein>
<dbReference type="PATRIC" id="fig|1346330.5.peg.3570"/>
<dbReference type="STRING" id="1346330.M472_04050"/>